<dbReference type="STRING" id="1748243.Tel_09040"/>
<sequence>MRWFGDAQWADYQATADRVPTRPASLDRIMNPPPHVPQITWIGHATVLVQYAGLNILTDPVFSQRASPFSFVGPKRVTAPALTIEQLPKIDIVLISHNHYDHLDECTVEAIGDQATWLVPLEYQAWFAERGVTNVIEFDWWDRRQVAGAQVIATPSQHWTGRGLFDRYEQLWAAWAVQVDDFRFWFGGDTGYNAKIFTEIGRRLGPFDLGLIPVGGYAPRWFMQDMHVNPEEAVQLHRDIGARFSLGIHWGAFPLTAEPIDEPPARLRQAARSLTDSRFVTFPVGKTVRLEGFTPTSTSP</sequence>
<dbReference type="AlphaFoldDB" id="A0A0S2TDS3"/>
<proteinExistence type="predicted"/>
<dbReference type="GO" id="GO:0008270">
    <property type="term" value="F:zinc ion binding"/>
    <property type="evidence" value="ECO:0007669"/>
    <property type="project" value="InterPro"/>
</dbReference>
<reference evidence="2" key="1">
    <citation type="submission" date="2015-10" db="EMBL/GenBank/DDBJ databases">
        <title>Description of Candidatus Tenderia electrophaga gen. nov, sp. nov., an Uncultivated Electroautotroph from a Biocathode Enrichment.</title>
        <authorList>
            <person name="Eddie B.J."/>
            <person name="Malanoski A.P."/>
            <person name="Wang Z."/>
            <person name="Hall R.J."/>
            <person name="Oh S.D."/>
            <person name="Heiner C."/>
            <person name="Lin B."/>
            <person name="Strycharz-Glaven S.M."/>
        </authorList>
    </citation>
    <scope>NUCLEOTIDE SEQUENCE [LARGE SCALE GENOMIC DNA]</scope>
    <source>
        <strain evidence="2">NRL1</strain>
    </source>
</reference>
<dbReference type="SUPFAM" id="SSF56281">
    <property type="entry name" value="Metallo-hydrolase/oxidoreductase"/>
    <property type="match status" value="1"/>
</dbReference>
<dbReference type="Gene3D" id="3.60.15.10">
    <property type="entry name" value="Ribonuclease Z/Hydroxyacylglutathione hydrolase-like"/>
    <property type="match status" value="1"/>
</dbReference>
<dbReference type="InterPro" id="IPR024884">
    <property type="entry name" value="NAPE-PLD"/>
</dbReference>
<protein>
    <recommendedName>
        <fullName evidence="1">Metallo-beta-lactamase domain-containing protein</fullName>
    </recommendedName>
</protein>
<evidence type="ECO:0000259" key="1">
    <source>
        <dbReference type="Pfam" id="PF12706"/>
    </source>
</evidence>
<organism evidence="2 3">
    <name type="scientific">Candidatus Tenderia electrophaga</name>
    <dbReference type="NCBI Taxonomy" id="1748243"/>
    <lineage>
        <taxon>Bacteria</taxon>
        <taxon>Pseudomonadati</taxon>
        <taxon>Pseudomonadota</taxon>
        <taxon>Gammaproteobacteria</taxon>
        <taxon>Candidatus Tenderiales</taxon>
        <taxon>Candidatus Tenderiaceae</taxon>
        <taxon>Candidatus Tenderia</taxon>
    </lineage>
</organism>
<dbReference type="PIRSF" id="PIRSF038896">
    <property type="entry name" value="NAPE-PLD"/>
    <property type="match status" value="1"/>
</dbReference>
<gene>
    <name evidence="2" type="ORF">Tel_09040</name>
</gene>
<dbReference type="Pfam" id="PF12706">
    <property type="entry name" value="Lactamase_B_2"/>
    <property type="match status" value="1"/>
</dbReference>
<dbReference type="GO" id="GO:0005737">
    <property type="term" value="C:cytoplasm"/>
    <property type="evidence" value="ECO:0007669"/>
    <property type="project" value="TreeGrafter"/>
</dbReference>
<dbReference type="EMBL" id="CP013099">
    <property type="protein sequence ID" value="ALP53290.1"/>
    <property type="molecule type" value="Genomic_DNA"/>
</dbReference>
<dbReference type="Proteomes" id="UP000055136">
    <property type="component" value="Chromosome"/>
</dbReference>
<dbReference type="GO" id="GO:0070290">
    <property type="term" value="F:N-acylphosphatidylethanolamine-specific phospholipase D activity"/>
    <property type="evidence" value="ECO:0007669"/>
    <property type="project" value="InterPro"/>
</dbReference>
<dbReference type="InterPro" id="IPR036866">
    <property type="entry name" value="RibonucZ/Hydroxyglut_hydro"/>
</dbReference>
<feature type="domain" description="Metallo-beta-lactamase" evidence="1">
    <location>
        <begin position="55"/>
        <end position="250"/>
    </location>
</feature>
<keyword evidence="3" id="KW-1185">Reference proteome</keyword>
<dbReference type="PANTHER" id="PTHR15032">
    <property type="entry name" value="N-ACYL-PHOSPHATIDYLETHANOLAMINE-HYDROLYZING PHOSPHOLIPASE D"/>
    <property type="match status" value="1"/>
</dbReference>
<accession>A0A0S2TDS3</accession>
<dbReference type="PANTHER" id="PTHR15032:SF4">
    <property type="entry name" value="N-ACYL-PHOSPHATIDYLETHANOLAMINE-HYDROLYZING PHOSPHOLIPASE D"/>
    <property type="match status" value="1"/>
</dbReference>
<dbReference type="KEGG" id="tee:Tel_09040"/>
<name>A0A0S2TDS3_9GAMM</name>
<evidence type="ECO:0000313" key="3">
    <source>
        <dbReference type="Proteomes" id="UP000055136"/>
    </source>
</evidence>
<evidence type="ECO:0000313" key="2">
    <source>
        <dbReference type="EMBL" id="ALP53290.1"/>
    </source>
</evidence>
<dbReference type="InterPro" id="IPR001279">
    <property type="entry name" value="Metallo-B-lactamas"/>
</dbReference>